<dbReference type="GO" id="GO:0008233">
    <property type="term" value="F:peptidase activity"/>
    <property type="evidence" value="ECO:0007669"/>
    <property type="project" value="UniProtKB-KW"/>
</dbReference>
<evidence type="ECO:0000313" key="5">
    <source>
        <dbReference type="Proteomes" id="UP000186895"/>
    </source>
</evidence>
<name>A0A1N6R5E3_9GAMM</name>
<feature type="compositionally biased region" description="Basic and acidic residues" evidence="2">
    <location>
        <begin position="18"/>
        <end position="27"/>
    </location>
</feature>
<keyword evidence="4" id="KW-0378">Hydrolase</keyword>
<dbReference type="NCBIfam" id="NF000672">
    <property type="entry name" value="PRK00033.1-5"/>
    <property type="match status" value="1"/>
</dbReference>
<dbReference type="NCBIfam" id="NF000670">
    <property type="entry name" value="PRK00033.1-3"/>
    <property type="match status" value="1"/>
</dbReference>
<dbReference type="RefSeq" id="WP_010323194.1">
    <property type="nucleotide sequence ID" value="NZ_JBLXEG010000001.1"/>
</dbReference>
<dbReference type="EMBL" id="FTMN01000003">
    <property type="protein sequence ID" value="SIQ24044.1"/>
    <property type="molecule type" value="Genomic_DNA"/>
</dbReference>
<keyword evidence="4" id="KW-0645">Protease</keyword>
<keyword evidence="5" id="KW-1185">Reference proteome</keyword>
<comment type="subunit">
    <text evidence="1">Binds to the N-terminal domain of the chaperone ClpA.</text>
</comment>
<dbReference type="Pfam" id="PF02617">
    <property type="entry name" value="ClpS"/>
    <property type="match status" value="1"/>
</dbReference>
<dbReference type="STRING" id="49186.SAMN05421647_103121"/>
<dbReference type="InterPro" id="IPR003769">
    <property type="entry name" value="ClpS_core"/>
</dbReference>
<evidence type="ECO:0000256" key="2">
    <source>
        <dbReference type="SAM" id="MobiDB-lite"/>
    </source>
</evidence>
<evidence type="ECO:0000256" key="1">
    <source>
        <dbReference type="HAMAP-Rule" id="MF_00302"/>
    </source>
</evidence>
<reference evidence="4 5" key="1">
    <citation type="submission" date="2017-01" db="EMBL/GenBank/DDBJ databases">
        <authorList>
            <person name="Mah S.A."/>
            <person name="Swanson W.J."/>
            <person name="Moy G.W."/>
            <person name="Vacquier V.D."/>
        </authorList>
    </citation>
    <scope>NUCLEOTIDE SEQUENCE [LARGE SCALE GENOMIC DNA]</scope>
    <source>
        <strain evidence="4 5">DSM 7027</strain>
    </source>
</reference>
<dbReference type="NCBIfam" id="NF000669">
    <property type="entry name" value="PRK00033.1-2"/>
    <property type="match status" value="1"/>
</dbReference>
<accession>A0A1N6R5E3</accession>
<dbReference type="InterPro" id="IPR014719">
    <property type="entry name" value="Ribosomal_bL12_C/ClpS-like"/>
</dbReference>
<organism evidence="4 5">
    <name type="scientific">Marinobacterium stanieri</name>
    <dbReference type="NCBI Taxonomy" id="49186"/>
    <lineage>
        <taxon>Bacteria</taxon>
        <taxon>Pseudomonadati</taxon>
        <taxon>Pseudomonadota</taxon>
        <taxon>Gammaproteobacteria</taxon>
        <taxon>Oceanospirillales</taxon>
        <taxon>Oceanospirillaceae</taxon>
        <taxon>Marinobacterium</taxon>
    </lineage>
</organism>
<proteinExistence type="inferred from homology"/>
<dbReference type="eggNOG" id="COG2127">
    <property type="taxonomic scope" value="Bacteria"/>
</dbReference>
<dbReference type="HAMAP" id="MF_00302">
    <property type="entry name" value="ClpS"/>
    <property type="match status" value="1"/>
</dbReference>
<comment type="similarity">
    <text evidence="1">Belongs to the ClpS family.</text>
</comment>
<comment type="function">
    <text evidence="1">Involved in the modulation of the specificity of the ClpAP-mediated ATP-dependent protein degradation.</text>
</comment>
<dbReference type="Gene3D" id="3.30.1390.10">
    <property type="match status" value="1"/>
</dbReference>
<dbReference type="PANTHER" id="PTHR33473:SF19">
    <property type="entry name" value="ATP-DEPENDENT CLP PROTEASE ADAPTER PROTEIN CLPS"/>
    <property type="match status" value="1"/>
</dbReference>
<feature type="domain" description="Adaptor protein ClpS core" evidence="3">
    <location>
        <begin position="41"/>
        <end position="120"/>
    </location>
</feature>
<gene>
    <name evidence="1" type="primary">clpS</name>
    <name evidence="4" type="ORF">SAMN05421647_103121</name>
</gene>
<dbReference type="AlphaFoldDB" id="A0A1N6R5E3"/>
<dbReference type="GO" id="GO:0030163">
    <property type="term" value="P:protein catabolic process"/>
    <property type="evidence" value="ECO:0007669"/>
    <property type="project" value="InterPro"/>
</dbReference>
<dbReference type="SUPFAM" id="SSF54736">
    <property type="entry name" value="ClpS-like"/>
    <property type="match status" value="1"/>
</dbReference>
<sequence>MLLQQVQEFKLMSNAPRASDEEHHDDDGGQLTTAEAKPKLKRPPMYRVVLMNDDYTPMDFVVEVLMIFFGMDQEKATQVMLAVHTQGKGVCGVFTRDVAETKAAQVNQYARENKHPLLCEVESV</sequence>
<protein>
    <recommendedName>
        <fullName evidence="1">ATP-dependent Clp protease adapter protein ClpS</fullName>
    </recommendedName>
</protein>
<dbReference type="InterPro" id="IPR022935">
    <property type="entry name" value="ClpS"/>
</dbReference>
<evidence type="ECO:0000313" key="4">
    <source>
        <dbReference type="EMBL" id="SIQ24044.1"/>
    </source>
</evidence>
<feature type="region of interest" description="Disordered" evidence="2">
    <location>
        <begin position="13"/>
        <end position="38"/>
    </location>
</feature>
<dbReference type="FunFam" id="3.30.1390.10:FF:000002">
    <property type="entry name" value="ATP-dependent Clp protease adapter protein ClpS"/>
    <property type="match status" value="1"/>
</dbReference>
<dbReference type="PANTHER" id="PTHR33473">
    <property type="entry name" value="ATP-DEPENDENT CLP PROTEASE ADAPTER PROTEIN CLPS1, CHLOROPLASTIC"/>
    <property type="match status" value="1"/>
</dbReference>
<dbReference type="GO" id="GO:0006508">
    <property type="term" value="P:proteolysis"/>
    <property type="evidence" value="ECO:0007669"/>
    <property type="project" value="UniProtKB-UniRule"/>
</dbReference>
<dbReference type="Proteomes" id="UP000186895">
    <property type="component" value="Unassembled WGS sequence"/>
</dbReference>
<evidence type="ECO:0000259" key="3">
    <source>
        <dbReference type="Pfam" id="PF02617"/>
    </source>
</evidence>